<dbReference type="Proteomes" id="UP000681075">
    <property type="component" value="Unassembled WGS sequence"/>
</dbReference>
<dbReference type="Gene3D" id="1.10.150.770">
    <property type="match status" value="1"/>
</dbReference>
<dbReference type="GO" id="GO:0071555">
    <property type="term" value="P:cell wall organization"/>
    <property type="evidence" value="ECO:0007669"/>
    <property type="project" value="TreeGrafter"/>
</dbReference>
<feature type="region of interest" description="Disordered" evidence="4">
    <location>
        <begin position="587"/>
        <end position="619"/>
    </location>
</feature>
<evidence type="ECO:0000256" key="2">
    <source>
        <dbReference type="ARBA" id="ARBA00022645"/>
    </source>
</evidence>
<evidence type="ECO:0000256" key="4">
    <source>
        <dbReference type="SAM" id="MobiDB-lite"/>
    </source>
</evidence>
<dbReference type="PANTHER" id="PTHR30627">
    <property type="entry name" value="PEPTIDOGLYCAN D,D-TRANSPEPTIDASE"/>
    <property type="match status" value="1"/>
</dbReference>
<evidence type="ECO:0000256" key="1">
    <source>
        <dbReference type="ARBA" id="ARBA00004370"/>
    </source>
</evidence>
<dbReference type="InterPro" id="IPR001460">
    <property type="entry name" value="PCN-bd_Tpept"/>
</dbReference>
<keyword evidence="5" id="KW-1133">Transmembrane helix</keyword>
<name>A0A8S8XEX3_9PROT</name>
<evidence type="ECO:0000256" key="5">
    <source>
        <dbReference type="SAM" id="Phobius"/>
    </source>
</evidence>
<sequence>MDSAPKTPRPDDAFRARAQVLNLEGGARQVLDQARTRLVVVGAVFALSLTAVAVRLGDLAFLTQPEPRAAIAAVQPFKAERADITDRNGMLLATSLATASLFADPAKVLDAKETAKRLAQALPEVSYGDILQKLEGGGRFVWLRRNLTPRQQAAVHNLGLPGLDFRREERRIYPAGAVTSHVVGFTDVDNHGLAGIEQSFDKMLGKGEPVRLSIDLRLQHMLRREIQQQIAEFSALGGGGMIMDVRTGELLALVSLPDFDPQSPGTGDAVNRFNRMTLGVYEMGSTFKVFNTALALESGRVRMDDWVDATKPIQVGRFTIDDFRTERLRRWMSVPEVFTFSSNIGSVREVQQVGPVAQQRFLTSLGLTEKPSLEIPEVGRPHVPNPWREINMMTIAFGHGLSSTAVNNVTAFAAIVNNGILRPATLIARPDDYETSGVRVVSQTTSENVRRLLRLNAIVGSGKNGNVPGYLVGGKTGTAEKAGGGKGYSKTANLSSFVAAFPMNDPRYVVFVLIDEPHGNKKSYGFSTGAWVSAPAVGRVIAQMGPLYGVPPVDENEPSVQRAMYVNATAPGRRLGTETFVDATLKQPIDPKKAKPPAKLVSAPASNSSTLLQKVKETR</sequence>
<dbReference type="Gene3D" id="3.40.710.10">
    <property type="entry name" value="DD-peptidase/beta-lactamase superfamily"/>
    <property type="match status" value="1"/>
</dbReference>
<dbReference type="EMBL" id="BOPV01000001">
    <property type="protein sequence ID" value="GIL39776.1"/>
    <property type="molecule type" value="Genomic_DNA"/>
</dbReference>
<keyword evidence="3 5" id="KW-0472">Membrane</keyword>
<dbReference type="Gene3D" id="3.30.450.330">
    <property type="match status" value="1"/>
</dbReference>
<dbReference type="PANTHER" id="PTHR30627:SF1">
    <property type="entry name" value="PEPTIDOGLYCAN D,D-TRANSPEPTIDASE FTSI"/>
    <property type="match status" value="1"/>
</dbReference>
<comment type="subcellular location">
    <subcellularLocation>
        <location evidence="1">Membrane</location>
    </subcellularLocation>
</comment>
<dbReference type="GO" id="GO:0008658">
    <property type="term" value="F:penicillin binding"/>
    <property type="evidence" value="ECO:0007669"/>
    <property type="project" value="InterPro"/>
</dbReference>
<dbReference type="RefSeq" id="WP_420242895.1">
    <property type="nucleotide sequence ID" value="NZ_BOPV01000001.1"/>
</dbReference>
<dbReference type="Pfam" id="PF00905">
    <property type="entry name" value="Transpeptidase"/>
    <property type="match status" value="1"/>
</dbReference>
<evidence type="ECO:0000259" key="7">
    <source>
        <dbReference type="Pfam" id="PF03717"/>
    </source>
</evidence>
<dbReference type="GO" id="GO:0005886">
    <property type="term" value="C:plasma membrane"/>
    <property type="evidence" value="ECO:0007669"/>
    <property type="project" value="TreeGrafter"/>
</dbReference>
<dbReference type="InterPro" id="IPR005311">
    <property type="entry name" value="PBP_dimer"/>
</dbReference>
<accession>A0A8S8XEX3</accession>
<feature type="domain" description="Penicillin-binding protein dimerisation" evidence="7">
    <location>
        <begin position="78"/>
        <end position="188"/>
    </location>
</feature>
<dbReference type="AlphaFoldDB" id="A0A8S8XEX3"/>
<evidence type="ECO:0000259" key="6">
    <source>
        <dbReference type="Pfam" id="PF00905"/>
    </source>
</evidence>
<keyword evidence="2" id="KW-0378">Hydrolase</keyword>
<proteinExistence type="predicted"/>
<gene>
    <name evidence="8" type="ORF">TMPK1_20130</name>
</gene>
<dbReference type="InterPro" id="IPR050515">
    <property type="entry name" value="Beta-lactam/transpept"/>
</dbReference>
<dbReference type="Pfam" id="PF03717">
    <property type="entry name" value="PBP_dimer"/>
    <property type="match status" value="1"/>
</dbReference>
<feature type="transmembrane region" description="Helical" evidence="5">
    <location>
        <begin position="38"/>
        <end position="57"/>
    </location>
</feature>
<dbReference type="InterPro" id="IPR012338">
    <property type="entry name" value="Beta-lactam/transpept-like"/>
</dbReference>
<dbReference type="GO" id="GO:0004180">
    <property type="term" value="F:carboxypeptidase activity"/>
    <property type="evidence" value="ECO:0007669"/>
    <property type="project" value="UniProtKB-KW"/>
</dbReference>
<dbReference type="Gene3D" id="3.90.1310.10">
    <property type="entry name" value="Penicillin-binding protein 2a (Domain 2)"/>
    <property type="match status" value="1"/>
</dbReference>
<dbReference type="SUPFAM" id="SSF56601">
    <property type="entry name" value="beta-lactamase/transpeptidase-like"/>
    <property type="match status" value="1"/>
</dbReference>
<evidence type="ECO:0000313" key="9">
    <source>
        <dbReference type="Proteomes" id="UP000681075"/>
    </source>
</evidence>
<keyword evidence="5" id="KW-0812">Transmembrane</keyword>
<dbReference type="InterPro" id="IPR036138">
    <property type="entry name" value="PBP_dimer_sf"/>
</dbReference>
<protein>
    <submittedName>
        <fullName evidence="8">Peptidoglycan glycosyltransferase</fullName>
    </submittedName>
</protein>
<evidence type="ECO:0000313" key="8">
    <source>
        <dbReference type="EMBL" id="GIL39776.1"/>
    </source>
</evidence>
<comment type="caution">
    <text evidence="8">The sequence shown here is derived from an EMBL/GenBank/DDBJ whole genome shotgun (WGS) entry which is preliminary data.</text>
</comment>
<organism evidence="8 9">
    <name type="scientific">Roseiterribacter gracilis</name>
    <dbReference type="NCBI Taxonomy" id="2812848"/>
    <lineage>
        <taxon>Bacteria</taxon>
        <taxon>Pseudomonadati</taxon>
        <taxon>Pseudomonadota</taxon>
        <taxon>Alphaproteobacteria</taxon>
        <taxon>Rhodospirillales</taxon>
        <taxon>Roseiterribacteraceae</taxon>
        <taxon>Roseiterribacter</taxon>
    </lineage>
</organism>
<reference evidence="8" key="1">
    <citation type="submission" date="2021-02" db="EMBL/GenBank/DDBJ databases">
        <title>Genome sequence of Rhodospirillales sp. strain TMPK1 isolated from soil.</title>
        <authorList>
            <person name="Nakai R."/>
            <person name="Kusada H."/>
            <person name="Tamaki H."/>
        </authorList>
    </citation>
    <scope>NUCLEOTIDE SEQUENCE</scope>
    <source>
        <strain evidence="8">TMPK1</strain>
    </source>
</reference>
<dbReference type="SUPFAM" id="SSF56519">
    <property type="entry name" value="Penicillin binding protein dimerisation domain"/>
    <property type="match status" value="1"/>
</dbReference>
<keyword evidence="2" id="KW-0645">Protease</keyword>
<keyword evidence="9" id="KW-1185">Reference proteome</keyword>
<keyword evidence="2" id="KW-0121">Carboxypeptidase</keyword>
<feature type="domain" description="Penicillin-binding protein transpeptidase" evidence="6">
    <location>
        <begin position="240"/>
        <end position="523"/>
    </location>
</feature>
<evidence type="ECO:0000256" key="3">
    <source>
        <dbReference type="ARBA" id="ARBA00023136"/>
    </source>
</evidence>